<dbReference type="STRING" id="6669.E9H5N7"/>
<evidence type="ECO:0000259" key="4">
    <source>
        <dbReference type="PROSITE" id="PS01180"/>
    </source>
</evidence>
<dbReference type="InterPro" id="IPR058698">
    <property type="entry name" value="CUB_metazoa"/>
</dbReference>
<dbReference type="EMBL" id="GL732594">
    <property type="protein sequence ID" value="EFX72903.1"/>
    <property type="molecule type" value="Genomic_DNA"/>
</dbReference>
<dbReference type="eggNOG" id="ENOG502QTPV">
    <property type="taxonomic scope" value="Eukaryota"/>
</dbReference>
<dbReference type="Pfam" id="PF26080">
    <property type="entry name" value="CUB_animal"/>
    <property type="match status" value="1"/>
</dbReference>
<evidence type="ECO:0000256" key="2">
    <source>
        <dbReference type="PROSITE-ProRule" id="PRU00059"/>
    </source>
</evidence>
<sequence>MAREIEIFLSLTLIFSTIWACKDGQVDQLTARQGLDGFLNANSYPTNSWMFPYYYNIQPQSPFAGYANSYEGRIPFNRKPPGYFANINADYYNSQEGRLGFGWWKPVRHPVAKPECVQQCRPVPQFLDGQAVPVLRAESAASMFQNSNILSPIDVVNACGNNATRNNTYWQSPSTSVSSPCSLTVHLDNKLAQQASPICQIRLDFVSFTTAPPTAGTCTDSSFTVEGATTVAPTICGVNSGQHMYLDVPSSATTPTDVKLIFKFATGTATPSWNIKIAMLPCGATYLAPADCLQYFTSATGKVKSFNWQDAAGALQLNNQNYNICFRTELVAGARATQMCVKPCTVTLGNAFFLTGAGAGPLTGTAADTCSYDFLAIAGGFDPVTGAFFDRYCGSALNTASVCTKIRPFKMTFGTDASEPTAAVTAAPPAIPVSAIVDTANTGFCLDFQEK</sequence>
<proteinExistence type="predicted"/>
<dbReference type="OrthoDB" id="6365272at2759"/>
<keyword evidence="1" id="KW-1015">Disulfide bond</keyword>
<dbReference type="KEGG" id="dpx:DAPPUDRAFT_308003"/>
<keyword evidence="6" id="KW-1185">Reference proteome</keyword>
<evidence type="ECO:0000313" key="5">
    <source>
        <dbReference type="EMBL" id="EFX72903.1"/>
    </source>
</evidence>
<accession>E9H5N7</accession>
<feature type="signal peptide" evidence="3">
    <location>
        <begin position="1"/>
        <end position="20"/>
    </location>
</feature>
<dbReference type="PANTHER" id="PTHR33236">
    <property type="entry name" value="INTRAFLAGELLAR TRANSPORT PROTEIN 122 FAMILY PROTEIN-RELATED"/>
    <property type="match status" value="1"/>
</dbReference>
<feature type="domain" description="CUB" evidence="4">
    <location>
        <begin position="282"/>
        <end position="431"/>
    </location>
</feature>
<organism evidence="5 6">
    <name type="scientific">Daphnia pulex</name>
    <name type="common">Water flea</name>
    <dbReference type="NCBI Taxonomy" id="6669"/>
    <lineage>
        <taxon>Eukaryota</taxon>
        <taxon>Metazoa</taxon>
        <taxon>Ecdysozoa</taxon>
        <taxon>Arthropoda</taxon>
        <taxon>Crustacea</taxon>
        <taxon>Branchiopoda</taxon>
        <taxon>Diplostraca</taxon>
        <taxon>Cladocera</taxon>
        <taxon>Anomopoda</taxon>
        <taxon>Daphniidae</taxon>
        <taxon>Daphnia</taxon>
    </lineage>
</organism>
<keyword evidence="3" id="KW-0732">Signal</keyword>
<name>E9H5N7_DAPPU</name>
<feature type="chain" id="PRO_5003237792" description="CUB domain-containing protein" evidence="3">
    <location>
        <begin position="21"/>
        <end position="451"/>
    </location>
</feature>
<gene>
    <name evidence="5" type="ORF">DAPPUDRAFT_308003</name>
</gene>
<evidence type="ECO:0000256" key="1">
    <source>
        <dbReference type="ARBA" id="ARBA00023157"/>
    </source>
</evidence>
<protein>
    <recommendedName>
        <fullName evidence="4">CUB domain-containing protein</fullName>
    </recommendedName>
</protein>
<reference evidence="5 6" key="1">
    <citation type="journal article" date="2011" name="Science">
        <title>The ecoresponsive genome of Daphnia pulex.</title>
        <authorList>
            <person name="Colbourne J.K."/>
            <person name="Pfrender M.E."/>
            <person name="Gilbert D."/>
            <person name="Thomas W.K."/>
            <person name="Tucker A."/>
            <person name="Oakley T.H."/>
            <person name="Tokishita S."/>
            <person name="Aerts A."/>
            <person name="Arnold G.J."/>
            <person name="Basu M.K."/>
            <person name="Bauer D.J."/>
            <person name="Caceres C.E."/>
            <person name="Carmel L."/>
            <person name="Casola C."/>
            <person name="Choi J.H."/>
            <person name="Detter J.C."/>
            <person name="Dong Q."/>
            <person name="Dusheyko S."/>
            <person name="Eads B.D."/>
            <person name="Frohlich T."/>
            <person name="Geiler-Samerotte K.A."/>
            <person name="Gerlach D."/>
            <person name="Hatcher P."/>
            <person name="Jogdeo S."/>
            <person name="Krijgsveld J."/>
            <person name="Kriventseva E.V."/>
            <person name="Kultz D."/>
            <person name="Laforsch C."/>
            <person name="Lindquist E."/>
            <person name="Lopez J."/>
            <person name="Manak J.R."/>
            <person name="Muller J."/>
            <person name="Pangilinan J."/>
            <person name="Patwardhan R.P."/>
            <person name="Pitluck S."/>
            <person name="Pritham E.J."/>
            <person name="Rechtsteiner A."/>
            <person name="Rho M."/>
            <person name="Rogozin I.B."/>
            <person name="Sakarya O."/>
            <person name="Salamov A."/>
            <person name="Schaack S."/>
            <person name="Shapiro H."/>
            <person name="Shiga Y."/>
            <person name="Skalitzky C."/>
            <person name="Smith Z."/>
            <person name="Souvorov A."/>
            <person name="Sung W."/>
            <person name="Tang Z."/>
            <person name="Tsuchiya D."/>
            <person name="Tu H."/>
            <person name="Vos H."/>
            <person name="Wang M."/>
            <person name="Wolf Y.I."/>
            <person name="Yamagata H."/>
            <person name="Yamada T."/>
            <person name="Ye Y."/>
            <person name="Shaw J.R."/>
            <person name="Andrews J."/>
            <person name="Crease T.J."/>
            <person name="Tang H."/>
            <person name="Lucas S.M."/>
            <person name="Robertson H.M."/>
            <person name="Bork P."/>
            <person name="Koonin E.V."/>
            <person name="Zdobnov E.M."/>
            <person name="Grigoriev I.V."/>
            <person name="Lynch M."/>
            <person name="Boore J.L."/>
        </authorList>
    </citation>
    <scope>NUCLEOTIDE SEQUENCE [LARGE SCALE GENOMIC DNA]</scope>
</reference>
<dbReference type="InParanoid" id="E9H5N7"/>
<dbReference type="PANTHER" id="PTHR33236:SF5">
    <property type="entry name" value="CUB DOMAIN-CONTAINING PROTEIN"/>
    <property type="match status" value="1"/>
</dbReference>
<dbReference type="HOGENOM" id="CLU_022631_1_1_1"/>
<evidence type="ECO:0000256" key="3">
    <source>
        <dbReference type="SAM" id="SignalP"/>
    </source>
</evidence>
<dbReference type="Proteomes" id="UP000000305">
    <property type="component" value="Unassembled WGS sequence"/>
</dbReference>
<dbReference type="InterPro" id="IPR000859">
    <property type="entry name" value="CUB_dom"/>
</dbReference>
<evidence type="ECO:0000313" key="6">
    <source>
        <dbReference type="Proteomes" id="UP000000305"/>
    </source>
</evidence>
<dbReference type="PhylomeDB" id="E9H5N7"/>
<dbReference type="PROSITE" id="PS01180">
    <property type="entry name" value="CUB"/>
    <property type="match status" value="1"/>
</dbReference>
<dbReference type="AlphaFoldDB" id="E9H5N7"/>
<comment type="caution">
    <text evidence="2">Lacks conserved residue(s) required for the propagation of feature annotation.</text>
</comment>